<feature type="compositionally biased region" description="Basic and acidic residues" evidence="1">
    <location>
        <begin position="420"/>
        <end position="430"/>
    </location>
</feature>
<dbReference type="PANTHER" id="PTHR47219">
    <property type="entry name" value="RAB GTPASE-ACTIVATING PROTEIN 1-LIKE"/>
    <property type="match status" value="1"/>
</dbReference>
<feature type="compositionally biased region" description="Basic and acidic residues" evidence="1">
    <location>
        <begin position="24"/>
        <end position="49"/>
    </location>
</feature>
<dbReference type="EMBL" id="LN890961">
    <property type="protein sequence ID" value="CUS14173.1"/>
    <property type="molecule type" value="Genomic_DNA"/>
</dbReference>
<dbReference type="InterPro" id="IPR050302">
    <property type="entry name" value="Rab_GAP_TBC_domain"/>
</dbReference>
<feature type="compositionally biased region" description="Polar residues" evidence="1">
    <location>
        <begin position="96"/>
        <end position="107"/>
    </location>
</feature>
<feature type="compositionally biased region" description="Basic and acidic residues" evidence="1">
    <location>
        <begin position="370"/>
        <end position="384"/>
    </location>
</feature>
<feature type="compositionally biased region" description="Polar residues" evidence="1">
    <location>
        <begin position="256"/>
        <end position="276"/>
    </location>
</feature>
<feature type="compositionally biased region" description="Polar residues" evidence="1">
    <location>
        <begin position="300"/>
        <end position="309"/>
    </location>
</feature>
<dbReference type="AlphaFoldDB" id="A0A292Q5Y3"/>
<dbReference type="FunFam" id="1.10.8.270:FF:000016">
    <property type="entry name" value="TBC1 domain family member 2A"/>
    <property type="match status" value="1"/>
</dbReference>
<feature type="domain" description="Rab-GAP TBC" evidence="2">
    <location>
        <begin position="663"/>
        <end position="881"/>
    </location>
</feature>
<dbReference type="PANTHER" id="PTHR47219:SF20">
    <property type="entry name" value="TBC1 DOMAIN FAMILY MEMBER 2B"/>
    <property type="match status" value="1"/>
</dbReference>
<reference evidence="3" key="1">
    <citation type="submission" date="2015-10" db="EMBL/GenBank/DDBJ databases">
        <authorList>
            <person name="Regsiter A."/>
            <person name="william w."/>
        </authorList>
    </citation>
    <scope>NUCLEOTIDE SEQUENCE</scope>
    <source>
        <strain evidence="3">Montdore</strain>
    </source>
</reference>
<dbReference type="PROSITE" id="PS50086">
    <property type="entry name" value="TBC_RABGAP"/>
    <property type="match status" value="1"/>
</dbReference>
<feature type="compositionally biased region" description="Polar residues" evidence="1">
    <location>
        <begin position="524"/>
        <end position="533"/>
    </location>
</feature>
<feature type="region of interest" description="Disordered" evidence="1">
    <location>
        <begin position="171"/>
        <end position="455"/>
    </location>
</feature>
<dbReference type="Gene3D" id="1.10.472.80">
    <property type="entry name" value="Ypt/Rab-GAP domain of gyp1p, domain 3"/>
    <property type="match status" value="1"/>
</dbReference>
<protein>
    <recommendedName>
        <fullName evidence="2">Rab-GAP TBC domain-containing protein</fullName>
    </recommendedName>
</protein>
<proteinExistence type="predicted"/>
<feature type="region of interest" description="Disordered" evidence="1">
    <location>
        <begin position="1"/>
        <end position="49"/>
    </location>
</feature>
<feature type="region of interest" description="Disordered" evidence="1">
    <location>
        <begin position="473"/>
        <end position="576"/>
    </location>
</feature>
<dbReference type="Gene3D" id="1.10.8.270">
    <property type="entry name" value="putative rabgap domain of human tbc1 domain family member 14 like domains"/>
    <property type="match status" value="1"/>
</dbReference>
<sequence length="1004" mass="111357">MATSPSDSRQLSPRLSPRPSPRPSADEGVRLLQQREPHSPFRPDEELHFDFPPVVLSPKEVTLQEYTYSHLPRAPVRKMISVPELRDGQRGPEFPSSPSMYRQNSAGRPSPKMRQSSEERGRDNMGVGAEVLSKQIHRRMMIEQEQSWGSPDGSSGGRDRLLRQKSMERGIKVGLPPPGHHPQGMRGVNGQSRRGRRNGERTESPAPGAAPPGLKMPLAFNSIARERGFTTGSPHPGAPVFSSRNGPPTPRGYPSNGPSSSAPDLFANNENRNYPLSRNDPRNPPRSHPHIPPQPPYSNNTSANTSPHSSFGPLSATDEVRTSFRSALSATGENRSSTFTSSSELTEDSHAMTVDEAIGMYGSDTDEEISEHPTSEEECRRSKGDSVLGGATSRQGSVSDESSTKAESALGGVSRQASFADDREQSRRSASDSVLEGDISPSVRPRMVEQESVVKTALEEQKEQLEATYETQMVELTGTESDLKEDRGADAKRGEISGYKDNLEPESSAQGCGRRGDHGEHDTNSSVELTATEETLKKLESIPVGPRAKSPTVLTAGDPSDTPQKNPPMANGVPTKDARDRYGWATLLLAGMLNANLPFRKQTQYVTLQEYDEWNTRYEETLRRRRGKWEILLKESGLSPNSEGGPVRFPPKSTKVKRYVRKGIPPEWRGAAWFWYAGGQKMLNKHPGLYDELVKKGDGLVSPDSELIERDLHRTFPDNIRFKPDTSPGAQRLSKIQQQQMETPIVQQLRRVLVAFSLHVPKVGYCQSLNFLAGLLLLFMSEEKAFWMLYILTHTHLPGTHEVNLEGSSVDQWVLMMSVRESLAGIWAKIGGDLDGSDFDPDSARLPPVTLCTSSWFMSGFIGSLPIESVLRVWDCLFYEGSKTLFRIALAIFKTGEPQIRAVNDPMEIFQVVQTIPRRLIDAGAIIEACYRRRNGFGHISQETIDQRRQDRRDAFAAERAAIAKGGVRASKDDQALRNHFGGPLQLHGHHDFSRKFKKILVKT</sequence>
<feature type="compositionally biased region" description="Polar residues" evidence="1">
    <location>
        <begin position="392"/>
        <end position="401"/>
    </location>
</feature>
<feature type="compositionally biased region" description="Low complexity" evidence="1">
    <location>
        <begin position="1"/>
        <end position="15"/>
    </location>
</feature>
<feature type="compositionally biased region" description="Polar residues" evidence="1">
    <location>
        <begin position="323"/>
        <end position="332"/>
    </location>
</feature>
<dbReference type="GO" id="GO:0031267">
    <property type="term" value="F:small GTPase binding"/>
    <property type="evidence" value="ECO:0007669"/>
    <property type="project" value="TreeGrafter"/>
</dbReference>
<name>A0A292Q5Y3_9PEZI</name>
<evidence type="ECO:0000259" key="2">
    <source>
        <dbReference type="PROSITE" id="PS50086"/>
    </source>
</evidence>
<dbReference type="Proteomes" id="UP001412239">
    <property type="component" value="Unassembled WGS sequence"/>
</dbReference>
<evidence type="ECO:0000313" key="3">
    <source>
        <dbReference type="EMBL" id="CUS14173.1"/>
    </source>
</evidence>
<feature type="compositionally biased region" description="Basic and acidic residues" evidence="1">
    <location>
        <begin position="514"/>
        <end position="523"/>
    </location>
</feature>
<feature type="compositionally biased region" description="Low complexity" evidence="1">
    <location>
        <begin position="333"/>
        <end position="344"/>
    </location>
</feature>
<dbReference type="Pfam" id="PF00566">
    <property type="entry name" value="RabGAP-TBC"/>
    <property type="match status" value="1"/>
</dbReference>
<organism evidence="3 4">
    <name type="scientific">Tuber aestivum</name>
    <name type="common">summer truffle</name>
    <dbReference type="NCBI Taxonomy" id="59557"/>
    <lineage>
        <taxon>Eukaryota</taxon>
        <taxon>Fungi</taxon>
        <taxon>Dikarya</taxon>
        <taxon>Ascomycota</taxon>
        <taxon>Pezizomycotina</taxon>
        <taxon>Pezizomycetes</taxon>
        <taxon>Pezizales</taxon>
        <taxon>Tuberaceae</taxon>
        <taxon>Tuber</taxon>
    </lineage>
</organism>
<dbReference type="SMART" id="SM00164">
    <property type="entry name" value="TBC"/>
    <property type="match status" value="1"/>
</dbReference>
<dbReference type="InterPro" id="IPR000195">
    <property type="entry name" value="Rab-GAP-TBC_dom"/>
</dbReference>
<feature type="compositionally biased region" description="Pro residues" evidence="1">
    <location>
        <begin position="282"/>
        <end position="296"/>
    </location>
</feature>
<dbReference type="GO" id="GO:0005096">
    <property type="term" value="F:GTPase activator activity"/>
    <property type="evidence" value="ECO:0007669"/>
    <property type="project" value="TreeGrafter"/>
</dbReference>
<feature type="region of interest" description="Disordered" evidence="1">
    <location>
        <begin position="82"/>
        <end position="125"/>
    </location>
</feature>
<dbReference type="SUPFAM" id="SSF47923">
    <property type="entry name" value="Ypt/Rab-GAP domain of gyp1p"/>
    <property type="match status" value="2"/>
</dbReference>
<evidence type="ECO:0000313" key="4">
    <source>
        <dbReference type="Proteomes" id="UP001412239"/>
    </source>
</evidence>
<dbReference type="InterPro" id="IPR035969">
    <property type="entry name" value="Rab-GAP_TBC_sf"/>
</dbReference>
<keyword evidence="4" id="KW-1185">Reference proteome</keyword>
<accession>A0A292Q5Y3</accession>
<evidence type="ECO:0000256" key="1">
    <source>
        <dbReference type="SAM" id="MobiDB-lite"/>
    </source>
</evidence>
<feature type="compositionally biased region" description="Basic and acidic residues" evidence="1">
    <location>
        <begin position="481"/>
        <end position="495"/>
    </location>
</feature>
<gene>
    <name evidence="3" type="ORF">GSTUAT00001686001</name>
</gene>